<evidence type="ECO:0000256" key="1">
    <source>
        <dbReference type="SAM" id="MobiDB-lite"/>
    </source>
</evidence>
<dbReference type="PANTHER" id="PTHR14791:SF39">
    <property type="entry name" value="OS12G0233100 PROTEIN"/>
    <property type="match status" value="1"/>
</dbReference>
<sequence length="238" mass="26820">MQSQVMGQTWKGRSGNGEKTCGGYIHKTELTELSLAPTRATVLEKSRNNSSSSSESENTPSRKRKLFSDPFQVLGNGVVPVQASVDLHARSPLPLDWEQCLDLEVSFSLSFYILFACHARKSLRRRMYYLNKKTLKKSWSWPKNQKLDLELNMSTIPNCPDQWNSSRSSPEESDNKNHASRNSNMVALACSNCHLLVILSKSSPSCPNCKYLHSFRALRSPQKKVSPARSLSTLRLLN</sequence>
<feature type="region of interest" description="Disordered" evidence="1">
    <location>
        <begin position="158"/>
        <end position="179"/>
    </location>
</feature>
<reference evidence="2" key="1">
    <citation type="submission" date="2019-03" db="EMBL/GenBank/DDBJ databases">
        <authorList>
            <person name="Mank J."/>
            <person name="Almeida P."/>
        </authorList>
    </citation>
    <scope>NUCLEOTIDE SEQUENCE</scope>
    <source>
        <strain evidence="2">78183</strain>
    </source>
</reference>
<dbReference type="EMBL" id="CAADRP010001785">
    <property type="protein sequence ID" value="VFU52233.1"/>
    <property type="molecule type" value="Genomic_DNA"/>
</dbReference>
<feature type="compositionally biased region" description="Low complexity" evidence="1">
    <location>
        <begin position="48"/>
        <end position="58"/>
    </location>
</feature>
<dbReference type="AlphaFoldDB" id="A0A6N2MVG5"/>
<dbReference type="InterPro" id="IPR051105">
    <property type="entry name" value="WWC/KIBRA_Hippo_Reg"/>
</dbReference>
<accession>A0A6N2MVG5</accession>
<evidence type="ECO:0000313" key="2">
    <source>
        <dbReference type="EMBL" id="VFU52233.1"/>
    </source>
</evidence>
<protein>
    <recommendedName>
        <fullName evidence="3">WW domain-containing protein</fullName>
    </recommendedName>
</protein>
<dbReference type="PANTHER" id="PTHR14791">
    <property type="entry name" value="BOMB/KIRA PROTEINS"/>
    <property type="match status" value="1"/>
</dbReference>
<feature type="region of interest" description="Disordered" evidence="1">
    <location>
        <begin position="43"/>
        <end position="63"/>
    </location>
</feature>
<evidence type="ECO:0008006" key="3">
    <source>
        <dbReference type="Google" id="ProtNLM"/>
    </source>
</evidence>
<proteinExistence type="predicted"/>
<organism evidence="2">
    <name type="scientific">Salix viminalis</name>
    <name type="common">Common osier</name>
    <name type="synonym">Basket willow</name>
    <dbReference type="NCBI Taxonomy" id="40686"/>
    <lineage>
        <taxon>Eukaryota</taxon>
        <taxon>Viridiplantae</taxon>
        <taxon>Streptophyta</taxon>
        <taxon>Embryophyta</taxon>
        <taxon>Tracheophyta</taxon>
        <taxon>Spermatophyta</taxon>
        <taxon>Magnoliopsida</taxon>
        <taxon>eudicotyledons</taxon>
        <taxon>Gunneridae</taxon>
        <taxon>Pentapetalae</taxon>
        <taxon>rosids</taxon>
        <taxon>fabids</taxon>
        <taxon>Malpighiales</taxon>
        <taxon>Salicaceae</taxon>
        <taxon>Saliceae</taxon>
        <taxon>Salix</taxon>
    </lineage>
</organism>
<gene>
    <name evidence="2" type="ORF">SVIM_LOCUS357004</name>
</gene>
<feature type="compositionally biased region" description="Polar residues" evidence="1">
    <location>
        <begin position="158"/>
        <end position="168"/>
    </location>
</feature>
<feature type="region of interest" description="Disordered" evidence="1">
    <location>
        <begin position="1"/>
        <end position="22"/>
    </location>
</feature>
<name>A0A6N2MVG5_SALVM</name>